<evidence type="ECO:0000256" key="10">
    <source>
        <dbReference type="NCBIfam" id="TIGR00215"/>
    </source>
</evidence>
<evidence type="ECO:0000256" key="2">
    <source>
        <dbReference type="ARBA" id="ARBA00012687"/>
    </source>
</evidence>
<dbReference type="InterPro" id="IPR003835">
    <property type="entry name" value="Glyco_trans_19"/>
</dbReference>
<dbReference type="Pfam" id="PF02684">
    <property type="entry name" value="LpxB"/>
    <property type="match status" value="1"/>
</dbReference>
<reference evidence="11 12" key="1">
    <citation type="journal article" date="2016" name="Nat. Commun.">
        <title>Thousands of microbial genomes shed light on interconnected biogeochemical processes in an aquifer system.</title>
        <authorList>
            <person name="Anantharaman K."/>
            <person name="Brown C.T."/>
            <person name="Hug L.A."/>
            <person name="Sharon I."/>
            <person name="Castelle C.J."/>
            <person name="Probst A.J."/>
            <person name="Thomas B.C."/>
            <person name="Singh A."/>
            <person name="Wilkins M.J."/>
            <person name="Karaoz U."/>
            <person name="Brodie E.L."/>
            <person name="Williams K.H."/>
            <person name="Hubbard S.S."/>
            <person name="Banfield J.F."/>
        </authorList>
    </citation>
    <scope>NUCLEOTIDE SEQUENCE [LARGE SCALE GENOMIC DNA]</scope>
</reference>
<organism evidence="11 12">
    <name type="scientific">Candidatus Raymondbacteria bacterium RIFOXYD12_FULL_49_13</name>
    <dbReference type="NCBI Taxonomy" id="1817890"/>
    <lineage>
        <taxon>Bacteria</taxon>
        <taxon>Raymondiibacteriota</taxon>
    </lineage>
</organism>
<name>A0A1F7F2Z1_UNCRA</name>
<proteinExistence type="predicted"/>
<evidence type="ECO:0000256" key="3">
    <source>
        <dbReference type="ARBA" id="ARBA00020902"/>
    </source>
</evidence>
<evidence type="ECO:0000256" key="9">
    <source>
        <dbReference type="ARBA" id="ARBA00048975"/>
    </source>
</evidence>
<dbReference type="SUPFAM" id="SSF53756">
    <property type="entry name" value="UDP-Glycosyltransferase/glycogen phosphorylase"/>
    <property type="match status" value="1"/>
</dbReference>
<dbReference type="NCBIfam" id="TIGR00215">
    <property type="entry name" value="lpxB"/>
    <property type="match status" value="1"/>
</dbReference>
<evidence type="ECO:0000256" key="1">
    <source>
        <dbReference type="ARBA" id="ARBA00002056"/>
    </source>
</evidence>
<dbReference type="EC" id="2.4.1.182" evidence="2 10"/>
<keyword evidence="6" id="KW-0328">Glycosyltransferase</keyword>
<comment type="function">
    <text evidence="1">Condensation of UDP-2,3-diacylglucosamine and 2,3-diacylglucosamine-1-phosphate to form lipid A disaccharide, a precursor of lipid A, a phosphorylated glycolipid that anchors the lipopolysaccharide to the outer membrane of the cell.</text>
</comment>
<dbReference type="GO" id="GO:0005543">
    <property type="term" value="F:phospholipid binding"/>
    <property type="evidence" value="ECO:0007669"/>
    <property type="project" value="TreeGrafter"/>
</dbReference>
<keyword evidence="4" id="KW-0444">Lipid biosynthesis</keyword>
<dbReference type="PANTHER" id="PTHR30372">
    <property type="entry name" value="LIPID-A-DISACCHARIDE SYNTHASE"/>
    <property type="match status" value="1"/>
</dbReference>
<sequence length="373" mass="41159">MKHLFFCAGELSGDLHAAKVVARLQGRFRVSGIGGDAMAGAGQETLHHIRETAVMGFLEVARNYPRLRRILKNACSFLSQQKPDLLVCVDYPGFNLKLAAHARDLGIPVLYYIAPKVWAWGKGRIGKMRKVVDRCAVIFPFEEEFFKQRGIDAQFVGNPLLEQSAASGQKPDFRQALGIAPRARVLGILPGSREQEVRRMLPAMAQAGSQLCARGAFDMCVVSRAPGVSRELVASCARAAGGLSVWEGGTGSLQREADFLIVKSGTATLETALERKPFIVVYRTSAFSAFIARSVLRIPDISLLNIICGKRVVPELLQEEVTAHAMVQETLAIWENEARKRDILEQENRARELLGTKKPSYEVEHMIEEMVNG</sequence>
<keyword evidence="7" id="KW-0808">Transferase</keyword>
<evidence type="ECO:0000256" key="4">
    <source>
        <dbReference type="ARBA" id="ARBA00022516"/>
    </source>
</evidence>
<evidence type="ECO:0000256" key="5">
    <source>
        <dbReference type="ARBA" id="ARBA00022556"/>
    </source>
</evidence>
<dbReference type="PANTHER" id="PTHR30372:SF4">
    <property type="entry name" value="LIPID-A-DISACCHARIDE SYNTHASE, MITOCHONDRIAL-RELATED"/>
    <property type="match status" value="1"/>
</dbReference>
<dbReference type="AlphaFoldDB" id="A0A1F7F2Z1"/>
<keyword evidence="8" id="KW-0443">Lipid metabolism</keyword>
<keyword evidence="5" id="KW-0441">Lipid A biosynthesis</keyword>
<evidence type="ECO:0000313" key="12">
    <source>
        <dbReference type="Proteomes" id="UP000179243"/>
    </source>
</evidence>
<accession>A0A1F7F2Z1</accession>
<comment type="catalytic activity">
    <reaction evidence="9">
        <text>a lipid X + a UDP-2-N,3-O-bis[(3R)-3-hydroxyacyl]-alpha-D-glucosamine = a lipid A disaccharide + UDP + H(+)</text>
        <dbReference type="Rhea" id="RHEA:67828"/>
        <dbReference type="ChEBI" id="CHEBI:15378"/>
        <dbReference type="ChEBI" id="CHEBI:58223"/>
        <dbReference type="ChEBI" id="CHEBI:137748"/>
        <dbReference type="ChEBI" id="CHEBI:176338"/>
        <dbReference type="ChEBI" id="CHEBI:176343"/>
        <dbReference type="EC" id="2.4.1.182"/>
    </reaction>
</comment>
<dbReference type="GO" id="GO:0016020">
    <property type="term" value="C:membrane"/>
    <property type="evidence" value="ECO:0007669"/>
    <property type="project" value="GOC"/>
</dbReference>
<dbReference type="EMBL" id="MFYX01000139">
    <property type="protein sequence ID" value="OGK00876.1"/>
    <property type="molecule type" value="Genomic_DNA"/>
</dbReference>
<dbReference type="GO" id="GO:0009245">
    <property type="term" value="P:lipid A biosynthetic process"/>
    <property type="evidence" value="ECO:0007669"/>
    <property type="project" value="UniProtKB-UniRule"/>
</dbReference>
<evidence type="ECO:0000313" key="11">
    <source>
        <dbReference type="EMBL" id="OGK00876.1"/>
    </source>
</evidence>
<dbReference type="GO" id="GO:0008915">
    <property type="term" value="F:lipid-A-disaccharide synthase activity"/>
    <property type="evidence" value="ECO:0007669"/>
    <property type="project" value="UniProtKB-UniRule"/>
</dbReference>
<protein>
    <recommendedName>
        <fullName evidence="3 10">Lipid-A-disaccharide synthase</fullName>
        <ecNumber evidence="2 10">2.4.1.182</ecNumber>
    </recommendedName>
</protein>
<dbReference type="Proteomes" id="UP000179243">
    <property type="component" value="Unassembled WGS sequence"/>
</dbReference>
<evidence type="ECO:0000256" key="8">
    <source>
        <dbReference type="ARBA" id="ARBA00023098"/>
    </source>
</evidence>
<comment type="caution">
    <text evidence="11">The sequence shown here is derived from an EMBL/GenBank/DDBJ whole genome shotgun (WGS) entry which is preliminary data.</text>
</comment>
<evidence type="ECO:0000256" key="6">
    <source>
        <dbReference type="ARBA" id="ARBA00022676"/>
    </source>
</evidence>
<gene>
    <name evidence="11" type="ORF">A2519_08095</name>
</gene>
<evidence type="ECO:0000256" key="7">
    <source>
        <dbReference type="ARBA" id="ARBA00022679"/>
    </source>
</evidence>